<organism evidence="1 2">
    <name type="scientific">Champsocephalus esox</name>
    <name type="common">pike icefish</name>
    <dbReference type="NCBI Taxonomy" id="159716"/>
    <lineage>
        <taxon>Eukaryota</taxon>
        <taxon>Metazoa</taxon>
        <taxon>Chordata</taxon>
        <taxon>Craniata</taxon>
        <taxon>Vertebrata</taxon>
        <taxon>Euteleostomi</taxon>
        <taxon>Actinopterygii</taxon>
        <taxon>Neopterygii</taxon>
        <taxon>Teleostei</taxon>
        <taxon>Neoteleostei</taxon>
        <taxon>Acanthomorphata</taxon>
        <taxon>Eupercaria</taxon>
        <taxon>Perciformes</taxon>
        <taxon>Notothenioidei</taxon>
        <taxon>Channichthyidae</taxon>
        <taxon>Champsocephalus</taxon>
    </lineage>
</organism>
<reference evidence="1 2" key="1">
    <citation type="journal article" date="2023" name="Mol. Biol. Evol.">
        <title>Genomics of Secondarily Temperate Adaptation in the Only Non-Antarctic Icefish.</title>
        <authorList>
            <person name="Rivera-Colon A.G."/>
            <person name="Rayamajhi N."/>
            <person name="Minhas B.F."/>
            <person name="Madrigal G."/>
            <person name="Bilyk K.T."/>
            <person name="Yoon V."/>
            <person name="Hune M."/>
            <person name="Gregory S."/>
            <person name="Cheng C.H.C."/>
            <person name="Catchen J.M."/>
        </authorList>
    </citation>
    <scope>NUCLEOTIDE SEQUENCE [LARGE SCALE GENOMIC DNA]</scope>
    <source>
        <strain evidence="1">JC2023a</strain>
    </source>
</reference>
<dbReference type="PANTHER" id="PTHR37984:SF8">
    <property type="entry name" value="CCHC-TYPE DOMAIN-CONTAINING PROTEIN"/>
    <property type="match status" value="1"/>
</dbReference>
<name>A0AAN8G987_9TELE</name>
<keyword evidence="2" id="KW-1185">Reference proteome</keyword>
<dbReference type="Proteomes" id="UP001335648">
    <property type="component" value="Unassembled WGS sequence"/>
</dbReference>
<dbReference type="EMBL" id="JAULUE010002068">
    <property type="protein sequence ID" value="KAK5875661.1"/>
    <property type="molecule type" value="Genomic_DNA"/>
</dbReference>
<evidence type="ECO:0000313" key="1">
    <source>
        <dbReference type="EMBL" id="KAK5875661.1"/>
    </source>
</evidence>
<evidence type="ECO:0008006" key="3">
    <source>
        <dbReference type="Google" id="ProtNLM"/>
    </source>
</evidence>
<dbReference type="InterPro" id="IPR050951">
    <property type="entry name" value="Retrovirus_Pol_polyprotein"/>
</dbReference>
<accession>A0AAN8G987</accession>
<dbReference type="InterPro" id="IPR043502">
    <property type="entry name" value="DNA/RNA_pol_sf"/>
</dbReference>
<protein>
    <recommendedName>
        <fullName evidence="3">Reverse transcriptase</fullName>
    </recommendedName>
</protein>
<dbReference type="Gene3D" id="3.30.70.270">
    <property type="match status" value="1"/>
</dbReference>
<dbReference type="SUPFAM" id="SSF56672">
    <property type="entry name" value="DNA/RNA polymerases"/>
    <property type="match status" value="1"/>
</dbReference>
<dbReference type="PANTHER" id="PTHR37984">
    <property type="entry name" value="PROTEIN CBG26694"/>
    <property type="match status" value="1"/>
</dbReference>
<dbReference type="Gene3D" id="3.10.10.10">
    <property type="entry name" value="HIV Type 1 Reverse Transcriptase, subunit A, domain 1"/>
    <property type="match status" value="1"/>
</dbReference>
<comment type="caution">
    <text evidence="1">The sequence shown here is derived from an EMBL/GenBank/DDBJ whole genome shotgun (WGS) entry which is preliminary data.</text>
</comment>
<dbReference type="AlphaFoldDB" id="A0AAN8G987"/>
<sequence>MTLDPDVKPVVRPVAMKDRVKAELDKMQELGAIIPVSEPTDWVSSMVATSKKDKQEIRICINPRDLNTALKRPHHPIFAGYPCEIIVDDIITAGKDVAEHDVNLRKVLNRVREVNLRLNPLKCKFRLSQVGYVGHVFTSEGLKADPSKTSAISEMPVPADVPAL</sequence>
<evidence type="ECO:0000313" key="2">
    <source>
        <dbReference type="Proteomes" id="UP001335648"/>
    </source>
</evidence>
<proteinExistence type="predicted"/>
<gene>
    <name evidence="1" type="ORF">CesoFtcFv8_026720</name>
</gene>
<dbReference type="InterPro" id="IPR043128">
    <property type="entry name" value="Rev_trsase/Diguanyl_cyclase"/>
</dbReference>